<evidence type="ECO:0000313" key="2">
    <source>
        <dbReference type="Proteomes" id="UP000829196"/>
    </source>
</evidence>
<evidence type="ECO:0008006" key="3">
    <source>
        <dbReference type="Google" id="ProtNLM"/>
    </source>
</evidence>
<comment type="caution">
    <text evidence="1">The sequence shown here is derived from an EMBL/GenBank/DDBJ whole genome shotgun (WGS) entry which is preliminary data.</text>
</comment>
<proteinExistence type="predicted"/>
<dbReference type="EMBL" id="JAGYWB010000001">
    <property type="protein sequence ID" value="KAI0531102.1"/>
    <property type="molecule type" value="Genomic_DNA"/>
</dbReference>
<accession>A0A8T3CCI0</accession>
<dbReference type="OrthoDB" id="1924068at2759"/>
<dbReference type="PANTHER" id="PTHR31286">
    <property type="entry name" value="GLYCINE-RICH CELL WALL STRUCTURAL PROTEIN 1.8-LIKE"/>
    <property type="match status" value="1"/>
</dbReference>
<dbReference type="Proteomes" id="UP000829196">
    <property type="component" value="Unassembled WGS sequence"/>
</dbReference>
<dbReference type="AlphaFoldDB" id="A0A8T3CCI0"/>
<keyword evidence="2" id="KW-1185">Reference proteome</keyword>
<dbReference type="InterPro" id="IPR040256">
    <property type="entry name" value="At4g02000-like"/>
</dbReference>
<dbReference type="PANTHER" id="PTHR31286:SF180">
    <property type="entry name" value="OS10G0362600 PROTEIN"/>
    <property type="match status" value="1"/>
</dbReference>
<sequence>MKLTKWSPTLDIGVESPVIPIWISFPRLRPHFFSPRILYGLGGLFGKPLKIDEATAIGSRPSIARVLVELDITKSYPKQVWLGSENQGYTQEVVFDEFPNFCAGCKSIGHSIENCRPFAPISQISIPPPNVNVISEKTGEGDIMNSGLNHVNCNDVQTTVVEGSSVLQKKVNGEVVSVNDGRDPSTLYRTVENSNTILDVVSAPVALGVINETFPSLVNLGAGGISSEFCSVAFSPNARPFLPHAVASDSNVILAPVSTGNFINAVGGDVMTETGVVGSVLNEAPSLQKVFLDAQAIALGTKVVSVAGNDGSPVLDIVNSNGNVHVLENEEGGADVIVSVAVDMAREEGIPIENNLVEVPVNVVDTHKMANCVGNPAGMEIRNQKNWLIDLSDDDSYSEFYDSDNDLSLVRSSNVANRGKFWGRGRRKR</sequence>
<organism evidence="1 2">
    <name type="scientific">Dendrobium nobile</name>
    <name type="common">Orchid</name>
    <dbReference type="NCBI Taxonomy" id="94219"/>
    <lineage>
        <taxon>Eukaryota</taxon>
        <taxon>Viridiplantae</taxon>
        <taxon>Streptophyta</taxon>
        <taxon>Embryophyta</taxon>
        <taxon>Tracheophyta</taxon>
        <taxon>Spermatophyta</taxon>
        <taxon>Magnoliopsida</taxon>
        <taxon>Liliopsida</taxon>
        <taxon>Asparagales</taxon>
        <taxon>Orchidaceae</taxon>
        <taxon>Epidendroideae</taxon>
        <taxon>Malaxideae</taxon>
        <taxon>Dendrobiinae</taxon>
        <taxon>Dendrobium</taxon>
    </lineage>
</organism>
<reference evidence="1" key="1">
    <citation type="journal article" date="2022" name="Front. Genet.">
        <title>Chromosome-Scale Assembly of the Dendrobium nobile Genome Provides Insights Into the Molecular Mechanism of the Biosynthesis of the Medicinal Active Ingredient of Dendrobium.</title>
        <authorList>
            <person name="Xu Q."/>
            <person name="Niu S.-C."/>
            <person name="Li K.-L."/>
            <person name="Zheng P.-J."/>
            <person name="Zhang X.-J."/>
            <person name="Jia Y."/>
            <person name="Liu Y."/>
            <person name="Niu Y.-X."/>
            <person name="Yu L.-H."/>
            <person name="Chen D.-F."/>
            <person name="Zhang G.-Q."/>
        </authorList>
    </citation>
    <scope>NUCLEOTIDE SEQUENCE</scope>
    <source>
        <tissue evidence="1">Leaf</tissue>
    </source>
</reference>
<evidence type="ECO:0000313" key="1">
    <source>
        <dbReference type="EMBL" id="KAI0531102.1"/>
    </source>
</evidence>
<protein>
    <recommendedName>
        <fullName evidence="3">DUF4283 domain-containing protein</fullName>
    </recommendedName>
</protein>
<gene>
    <name evidence="1" type="ORF">KFK09_000654</name>
</gene>
<name>A0A8T3CCI0_DENNO</name>